<keyword evidence="3" id="KW-0804">Transcription</keyword>
<dbReference type="InterPro" id="IPR036390">
    <property type="entry name" value="WH_DNA-bd_sf"/>
</dbReference>
<dbReference type="SMART" id="SM00895">
    <property type="entry name" value="FCD"/>
    <property type="match status" value="1"/>
</dbReference>
<organism evidence="5 6">
    <name type="scientific">Mameliella alba</name>
    <dbReference type="NCBI Taxonomy" id="561184"/>
    <lineage>
        <taxon>Bacteria</taxon>
        <taxon>Pseudomonadati</taxon>
        <taxon>Pseudomonadota</taxon>
        <taxon>Alphaproteobacteria</taxon>
        <taxon>Rhodobacterales</taxon>
        <taxon>Roseobacteraceae</taxon>
        <taxon>Mameliella</taxon>
    </lineage>
</organism>
<keyword evidence="1" id="KW-0805">Transcription regulation</keyword>
<keyword evidence="2" id="KW-0238">DNA-binding</keyword>
<dbReference type="Gene3D" id="1.10.10.10">
    <property type="entry name" value="Winged helix-like DNA-binding domain superfamily/Winged helix DNA-binding domain"/>
    <property type="match status" value="1"/>
</dbReference>
<dbReference type="CDD" id="cd07377">
    <property type="entry name" value="WHTH_GntR"/>
    <property type="match status" value="1"/>
</dbReference>
<comment type="caution">
    <text evidence="5">The sequence shown here is derived from an EMBL/GenBank/DDBJ whole genome shotgun (WGS) entry which is preliminary data.</text>
</comment>
<dbReference type="PANTHER" id="PTHR43537">
    <property type="entry name" value="TRANSCRIPTIONAL REGULATOR, GNTR FAMILY"/>
    <property type="match status" value="1"/>
</dbReference>
<dbReference type="SUPFAM" id="SSF46785">
    <property type="entry name" value="Winged helix' DNA-binding domain"/>
    <property type="match status" value="1"/>
</dbReference>
<dbReference type="OrthoDB" id="8638122at2"/>
<proteinExistence type="predicted"/>
<dbReference type="InterPro" id="IPR011711">
    <property type="entry name" value="GntR_C"/>
</dbReference>
<dbReference type="InterPro" id="IPR036388">
    <property type="entry name" value="WH-like_DNA-bd_sf"/>
</dbReference>
<gene>
    <name evidence="5" type="ORF">OA50_04684</name>
</gene>
<dbReference type="AlphaFoldDB" id="A0A0B3RHI7"/>
<dbReference type="InterPro" id="IPR008920">
    <property type="entry name" value="TF_FadR/GntR_C"/>
</dbReference>
<dbReference type="GO" id="GO:0003677">
    <property type="term" value="F:DNA binding"/>
    <property type="evidence" value="ECO:0007669"/>
    <property type="project" value="UniProtKB-KW"/>
</dbReference>
<dbReference type="GO" id="GO:0003700">
    <property type="term" value="F:DNA-binding transcription factor activity"/>
    <property type="evidence" value="ECO:0007669"/>
    <property type="project" value="InterPro"/>
</dbReference>
<dbReference type="STRING" id="561184.SAMN05216376_11173"/>
<protein>
    <submittedName>
        <fullName evidence="5">Transcriptional regulatory protein</fullName>
    </submittedName>
</protein>
<name>A0A0B3RHI7_9RHOB</name>
<feature type="domain" description="HTH gntR-type" evidence="4">
    <location>
        <begin position="21"/>
        <end position="88"/>
    </location>
</feature>
<dbReference type="Pfam" id="PF00392">
    <property type="entry name" value="GntR"/>
    <property type="match status" value="1"/>
</dbReference>
<evidence type="ECO:0000256" key="1">
    <source>
        <dbReference type="ARBA" id="ARBA00023015"/>
    </source>
</evidence>
<evidence type="ECO:0000313" key="6">
    <source>
        <dbReference type="Proteomes" id="UP000030960"/>
    </source>
</evidence>
<sequence>MTRPDLRGARASEKISVNANVAASTRVFEELRARIVTLKLPPGTILSRAELAEAFGVSQSPIREAIQRLEEIDLVVSYRQSRTEVTRINCKGLRHENFLRSGLECEVVDLLCRTPDADLTKALGYLEIQEALVDEPDQIELFRELDESFHEALFIAAGHEAVHRLVIEQSSQMARLGTLDLPRSDKLHSVFAGHRAVVDRIQAGDGQGATDAMRAHLSGTIGRLPDIMDANRDYFT</sequence>
<dbReference type="InterPro" id="IPR000524">
    <property type="entry name" value="Tscrpt_reg_HTH_GntR"/>
</dbReference>
<dbReference type="Gene3D" id="1.20.120.530">
    <property type="entry name" value="GntR ligand-binding domain-like"/>
    <property type="match status" value="1"/>
</dbReference>
<keyword evidence="6" id="KW-1185">Reference proteome</keyword>
<reference evidence="5 6" key="1">
    <citation type="submission" date="2014-10" db="EMBL/GenBank/DDBJ databases">
        <title>Genome sequence of Ponticoccus sp. strain UMTAT08 isolated from clonal culture of toxic dinoflagellate Alexandrium tamiyavanichii.</title>
        <authorList>
            <person name="Gan H.Y."/>
            <person name="Muhd D.-D."/>
            <person name="Mohd Noor M.E."/>
            <person name="Yeong Y.S."/>
            <person name="Usup G."/>
        </authorList>
    </citation>
    <scope>NUCLEOTIDE SEQUENCE [LARGE SCALE GENOMIC DNA]</scope>
    <source>
        <strain evidence="5 6">UMTAT08</strain>
    </source>
</reference>
<dbReference type="RefSeq" id="WP_052244792.1">
    <property type="nucleotide sequence ID" value="NZ_JSUQ01000022.1"/>
</dbReference>
<accession>A0A0B3RHI7</accession>
<dbReference type="SUPFAM" id="SSF48008">
    <property type="entry name" value="GntR ligand-binding domain-like"/>
    <property type="match status" value="1"/>
</dbReference>
<evidence type="ECO:0000256" key="2">
    <source>
        <dbReference type="ARBA" id="ARBA00023125"/>
    </source>
</evidence>
<evidence type="ECO:0000256" key="3">
    <source>
        <dbReference type="ARBA" id="ARBA00023163"/>
    </source>
</evidence>
<evidence type="ECO:0000313" key="5">
    <source>
        <dbReference type="EMBL" id="KHQ50760.1"/>
    </source>
</evidence>
<dbReference type="PANTHER" id="PTHR43537:SF45">
    <property type="entry name" value="GNTR FAMILY REGULATORY PROTEIN"/>
    <property type="match status" value="1"/>
</dbReference>
<dbReference type="Pfam" id="PF07729">
    <property type="entry name" value="FCD"/>
    <property type="match status" value="1"/>
</dbReference>
<evidence type="ECO:0000259" key="4">
    <source>
        <dbReference type="PROSITE" id="PS50949"/>
    </source>
</evidence>
<dbReference type="PROSITE" id="PS50949">
    <property type="entry name" value="HTH_GNTR"/>
    <property type="match status" value="1"/>
</dbReference>
<dbReference type="SMART" id="SM00345">
    <property type="entry name" value="HTH_GNTR"/>
    <property type="match status" value="1"/>
</dbReference>
<dbReference type="EMBL" id="JSUQ01000022">
    <property type="protein sequence ID" value="KHQ50760.1"/>
    <property type="molecule type" value="Genomic_DNA"/>
</dbReference>
<dbReference type="Proteomes" id="UP000030960">
    <property type="component" value="Unassembled WGS sequence"/>
</dbReference>